<reference evidence="9" key="1">
    <citation type="submission" date="2020-10" db="EMBL/GenBank/DDBJ databases">
        <authorList>
            <person name="Gilroy R."/>
        </authorList>
    </citation>
    <scope>NUCLEOTIDE SEQUENCE</scope>
    <source>
        <strain evidence="9">B1-20833</strain>
    </source>
</reference>
<dbReference type="InterPro" id="IPR011990">
    <property type="entry name" value="TPR-like_helical_dom_sf"/>
</dbReference>
<dbReference type="SUPFAM" id="SSF48452">
    <property type="entry name" value="TPR-like"/>
    <property type="match status" value="1"/>
</dbReference>
<dbReference type="Pfam" id="PF07980">
    <property type="entry name" value="SusD_RagB"/>
    <property type="match status" value="1"/>
</dbReference>
<evidence type="ECO:0000256" key="3">
    <source>
        <dbReference type="ARBA" id="ARBA00022729"/>
    </source>
</evidence>
<organism evidence="9 10">
    <name type="scientific">Candidatus Cryptobacteroides intestinavium</name>
    <dbReference type="NCBI Taxonomy" id="2840766"/>
    <lineage>
        <taxon>Bacteria</taxon>
        <taxon>Pseudomonadati</taxon>
        <taxon>Bacteroidota</taxon>
        <taxon>Bacteroidia</taxon>
        <taxon>Bacteroidales</taxon>
        <taxon>Candidatus Cryptobacteroides</taxon>
    </lineage>
</organism>
<keyword evidence="3 6" id="KW-0732">Signal</keyword>
<evidence type="ECO:0000256" key="2">
    <source>
        <dbReference type="ARBA" id="ARBA00006275"/>
    </source>
</evidence>
<dbReference type="AlphaFoldDB" id="A0A9D9EWS8"/>
<protein>
    <submittedName>
        <fullName evidence="9">RagB/SusD family nutrient uptake outer membrane protein</fullName>
    </submittedName>
</protein>
<evidence type="ECO:0000256" key="5">
    <source>
        <dbReference type="ARBA" id="ARBA00023237"/>
    </source>
</evidence>
<proteinExistence type="inferred from homology"/>
<name>A0A9D9EWS8_9BACT</name>
<dbReference type="InterPro" id="IPR033985">
    <property type="entry name" value="SusD-like_N"/>
</dbReference>
<keyword evidence="4" id="KW-0472">Membrane</keyword>
<dbReference type="Gene3D" id="1.25.40.390">
    <property type="match status" value="1"/>
</dbReference>
<evidence type="ECO:0000256" key="6">
    <source>
        <dbReference type="SAM" id="SignalP"/>
    </source>
</evidence>
<evidence type="ECO:0000313" key="10">
    <source>
        <dbReference type="Proteomes" id="UP000823661"/>
    </source>
</evidence>
<gene>
    <name evidence="9" type="ORF">IAC06_01315</name>
</gene>
<evidence type="ECO:0000259" key="7">
    <source>
        <dbReference type="Pfam" id="PF07980"/>
    </source>
</evidence>
<accession>A0A9D9EWS8</accession>
<evidence type="ECO:0000259" key="8">
    <source>
        <dbReference type="Pfam" id="PF14322"/>
    </source>
</evidence>
<dbReference type="Proteomes" id="UP000823661">
    <property type="component" value="Unassembled WGS sequence"/>
</dbReference>
<feature type="domain" description="RagB/SusD" evidence="7">
    <location>
        <begin position="361"/>
        <end position="649"/>
    </location>
</feature>
<dbReference type="PROSITE" id="PS51257">
    <property type="entry name" value="PROKAR_LIPOPROTEIN"/>
    <property type="match status" value="1"/>
</dbReference>
<evidence type="ECO:0000256" key="1">
    <source>
        <dbReference type="ARBA" id="ARBA00004442"/>
    </source>
</evidence>
<evidence type="ECO:0000256" key="4">
    <source>
        <dbReference type="ARBA" id="ARBA00023136"/>
    </source>
</evidence>
<evidence type="ECO:0000313" key="9">
    <source>
        <dbReference type="EMBL" id="MBO8451509.1"/>
    </source>
</evidence>
<dbReference type="InterPro" id="IPR012944">
    <property type="entry name" value="SusD_RagB_dom"/>
</dbReference>
<keyword evidence="5" id="KW-0998">Cell outer membrane</keyword>
<dbReference type="Pfam" id="PF14322">
    <property type="entry name" value="SusD-like_3"/>
    <property type="match status" value="1"/>
</dbReference>
<reference evidence="9" key="2">
    <citation type="journal article" date="2021" name="PeerJ">
        <title>Extensive microbial diversity within the chicken gut microbiome revealed by metagenomics and culture.</title>
        <authorList>
            <person name="Gilroy R."/>
            <person name="Ravi A."/>
            <person name="Getino M."/>
            <person name="Pursley I."/>
            <person name="Horton D.L."/>
            <person name="Alikhan N.F."/>
            <person name="Baker D."/>
            <person name="Gharbi K."/>
            <person name="Hall N."/>
            <person name="Watson M."/>
            <person name="Adriaenssens E.M."/>
            <person name="Foster-Nyarko E."/>
            <person name="Jarju S."/>
            <person name="Secka A."/>
            <person name="Antonio M."/>
            <person name="Oren A."/>
            <person name="Chaudhuri R.R."/>
            <person name="La Ragione R."/>
            <person name="Hildebrand F."/>
            <person name="Pallen M.J."/>
        </authorList>
    </citation>
    <scope>NUCLEOTIDE SEQUENCE</scope>
    <source>
        <strain evidence="9">B1-20833</strain>
    </source>
</reference>
<feature type="signal peptide" evidence="6">
    <location>
        <begin position="1"/>
        <end position="23"/>
    </location>
</feature>
<comment type="similarity">
    <text evidence="2">Belongs to the SusD family.</text>
</comment>
<feature type="chain" id="PRO_5039501441" evidence="6">
    <location>
        <begin position="24"/>
        <end position="649"/>
    </location>
</feature>
<dbReference type="EMBL" id="JADIMI010000011">
    <property type="protein sequence ID" value="MBO8451509.1"/>
    <property type="molecule type" value="Genomic_DNA"/>
</dbReference>
<dbReference type="GO" id="GO:0009279">
    <property type="term" value="C:cell outer membrane"/>
    <property type="evidence" value="ECO:0007669"/>
    <property type="project" value="UniProtKB-SubCell"/>
</dbReference>
<sequence length="649" mass="73097">MFVRTIKYIAAIAAAAVSVSCSYLDVIPVEQPGTDDMMIDDASTQNFLYSCYGYLQDSDAGHNFDIGMLNQPDFGCDEMVCPQEWESAASRSQWNYYTPSSIGRGAWGNWYDGIGYCNLFLKTIEESNPPLNPNDRAQYIAEAKFLKAYYHFRVLQLYGPCPVIDKVYPTNTAKDEIPGRSHFDYCIDYIVGLLDEAAQYLPPEQQNNSAYFGRATSVICKALKARVLLLAASPLYNGEFPFRSWRNDTYETPGYGKELVSLTYDRAKWERARKACEEAVTLAESNGFELFDVEASETLRANQGIPLPQVPGSVDDTFRQKVMMLRYVVTARPDNGNRETLWGVVPNRSGGFPFWMASMPHYILKNNTGVNVGGWGGASPTLYTVENFYTSAGLKPSEDGNFTPESQWFQSAGLGNPDIINLNVGREPRFYAWISFDGDEYSPVLANRTPVVCEMRNPQKTGYDATIWGTRNYCVTGFLNKKHVHPNYNYTGNNWDGNWGEVKTPVPLIRLAELYLIMAECEARLDHPGEALDWLNRIRRRAGVPEWTESSLAAAGKTALDAVLDERFVELYAEGFRYHDIRRCVKGAEYLSADCYMGLNAVVSGPSFTEFNTPVQVAQPFSWKDCMYLLPVDNEEFYSNPQMVQAPGY</sequence>
<feature type="domain" description="SusD-like N-terminal" evidence="8">
    <location>
        <begin position="79"/>
        <end position="229"/>
    </location>
</feature>
<comment type="caution">
    <text evidence="9">The sequence shown here is derived from an EMBL/GenBank/DDBJ whole genome shotgun (WGS) entry which is preliminary data.</text>
</comment>
<comment type="subcellular location">
    <subcellularLocation>
        <location evidence="1">Cell outer membrane</location>
    </subcellularLocation>
</comment>